<accession>S5TN81</accession>
<dbReference type="Pfam" id="PF13430">
    <property type="entry name" value="DUF4112"/>
    <property type="match status" value="1"/>
</dbReference>
<dbReference type="EMBL" id="KF264561">
    <property type="protein sequence ID" value="AGS49888.1"/>
    <property type="molecule type" value="Genomic_DNA"/>
</dbReference>
<evidence type="ECO:0000256" key="1">
    <source>
        <dbReference type="SAM" id="MobiDB-lite"/>
    </source>
</evidence>
<dbReference type="InterPro" id="IPR025187">
    <property type="entry name" value="DUF4112"/>
</dbReference>
<protein>
    <recommendedName>
        <fullName evidence="3">DUF4112 domain-containing protein</fullName>
    </recommendedName>
</protein>
<proteinExistence type="predicted"/>
<organism evidence="2">
    <name type="scientific">uncultured bacterium esnapd21</name>
    <dbReference type="NCBI Taxonomy" id="1366603"/>
    <lineage>
        <taxon>Bacteria</taxon>
        <taxon>environmental samples</taxon>
    </lineage>
</organism>
<evidence type="ECO:0000313" key="2">
    <source>
        <dbReference type="EMBL" id="AGS49888.1"/>
    </source>
</evidence>
<dbReference type="PANTHER" id="PTHR35519">
    <property type="entry name" value="MEMBRANE PROTEINS"/>
    <property type="match status" value="1"/>
</dbReference>
<feature type="region of interest" description="Disordered" evidence="1">
    <location>
        <begin position="130"/>
        <end position="155"/>
    </location>
</feature>
<dbReference type="PANTHER" id="PTHR35519:SF2">
    <property type="entry name" value="PH DOMAIN PROTEIN"/>
    <property type="match status" value="1"/>
</dbReference>
<evidence type="ECO:0008006" key="3">
    <source>
        <dbReference type="Google" id="ProtNLM"/>
    </source>
</evidence>
<reference evidence="2" key="1">
    <citation type="journal article" date="2013" name="Proc. Natl. Acad. Sci. U.S.A.">
        <title>Mapping gene clusters within arrayed metagenomic libraries to expand the structural diversity of biomedically relevant natural products.</title>
        <authorList>
            <person name="Owen J.G."/>
            <person name="Reddy B.V."/>
            <person name="Ternei M.A."/>
            <person name="Charlop-Powers Z."/>
            <person name="Calle P.Y."/>
            <person name="Kim J.H."/>
            <person name="Brady S.F."/>
        </authorList>
    </citation>
    <scope>NUCLEOTIDE SEQUENCE</scope>
</reference>
<dbReference type="AlphaFoldDB" id="S5TN81"/>
<name>S5TN81_9BACT</name>
<sequence length="155" mass="16524">MLSSALYDRSLFLRAGRAQDARARLEALARVLDSAVRVPGTNVRVGADALLNLIPGVGTLTSKGLSAYLIWEARRLGVPLGTLLRMIGNVSVDFVLSAIPIVGWLGDVFYRSNLRNIALLRDHLDRAENHQPGTRKGYSGSGDALRGSVGTGGGQ</sequence>